<protein>
    <recommendedName>
        <fullName evidence="1">Initiator binding domain-containing protein</fullName>
    </recommendedName>
</protein>
<feature type="domain" description="Initiator binding" evidence="1">
    <location>
        <begin position="22"/>
        <end position="145"/>
    </location>
</feature>
<evidence type="ECO:0000313" key="4">
    <source>
        <dbReference type="Proteomes" id="UP001470230"/>
    </source>
</evidence>
<accession>A0ABR2GKQ4</accession>
<evidence type="ECO:0000313" key="2">
    <source>
        <dbReference type="EMBL" id="KAK8834241.1"/>
    </source>
</evidence>
<name>A0ABR2GKQ4_9EUKA</name>
<keyword evidence="4" id="KW-1185">Reference proteome</keyword>
<dbReference type="Pfam" id="PF10416">
    <property type="entry name" value="IBD"/>
    <property type="match status" value="1"/>
</dbReference>
<gene>
    <name evidence="2" type="ORF">M9Y10_032337</name>
    <name evidence="3" type="ORF">M9Y10_035719</name>
</gene>
<dbReference type="EMBL" id="JAPFFF010000056">
    <property type="protein sequence ID" value="KAK8838296.1"/>
    <property type="molecule type" value="Genomic_DNA"/>
</dbReference>
<dbReference type="Proteomes" id="UP001470230">
    <property type="component" value="Unassembled WGS sequence"/>
</dbReference>
<reference evidence="2 4" key="1">
    <citation type="submission" date="2024-04" db="EMBL/GenBank/DDBJ databases">
        <title>Tritrichomonas musculus Genome.</title>
        <authorList>
            <person name="Alves-Ferreira E."/>
            <person name="Grigg M."/>
            <person name="Lorenzi H."/>
            <person name="Galac M."/>
        </authorList>
    </citation>
    <scope>NUCLEOTIDE SEQUENCE [LARGE SCALE GENOMIC DNA]</scope>
    <source>
        <strain evidence="2 4">EAF2021</strain>
    </source>
</reference>
<sequence length="238" mass="28608">MAVGINKEEREQPNYFNWLSPEDQKMYIELQNIVGSNENRYNRNRRLVKTKESFDSIRKYCEHDKDDAWKRYLVCGICWHDDYIAINTKQLKHLISKCKSSINDVLAKMGYETLLKKDSDTSFLIKKIPYLGENTKEYRQWTIRKLKCIRAISNDARETENELHVDFRFSDSSDNDQDPFELFNMITNEYEFWSTDNVFVIIPERFPNIRRSDILHALKGIKDNRRRDELINRFNNEQ</sequence>
<comment type="caution">
    <text evidence="2">The sequence shown here is derived from an EMBL/GenBank/DDBJ whole genome shotgun (WGS) entry which is preliminary data.</text>
</comment>
<dbReference type="InterPro" id="IPR018845">
    <property type="entry name" value="Initiator-bd"/>
</dbReference>
<proteinExistence type="predicted"/>
<evidence type="ECO:0000259" key="1">
    <source>
        <dbReference type="Pfam" id="PF10416"/>
    </source>
</evidence>
<organism evidence="2 4">
    <name type="scientific">Tritrichomonas musculus</name>
    <dbReference type="NCBI Taxonomy" id="1915356"/>
    <lineage>
        <taxon>Eukaryota</taxon>
        <taxon>Metamonada</taxon>
        <taxon>Parabasalia</taxon>
        <taxon>Tritrichomonadida</taxon>
        <taxon>Tritrichomonadidae</taxon>
        <taxon>Tritrichomonas</taxon>
    </lineage>
</organism>
<evidence type="ECO:0000313" key="3">
    <source>
        <dbReference type="EMBL" id="KAK8838296.1"/>
    </source>
</evidence>
<dbReference type="EMBL" id="JAPFFF010000457">
    <property type="protein sequence ID" value="KAK8834241.1"/>
    <property type="molecule type" value="Genomic_DNA"/>
</dbReference>